<keyword evidence="4" id="KW-0812">Transmembrane</keyword>
<dbReference type="GO" id="GO:0032389">
    <property type="term" value="C:MutLalpha complex"/>
    <property type="evidence" value="ECO:0007669"/>
    <property type="project" value="TreeGrafter"/>
</dbReference>
<dbReference type="InterPro" id="IPR042121">
    <property type="entry name" value="MutL_C_regsub"/>
</dbReference>
<dbReference type="InterPro" id="IPR037198">
    <property type="entry name" value="MutL_C_sf"/>
</dbReference>
<evidence type="ECO:0000256" key="2">
    <source>
        <dbReference type="ARBA" id="ARBA00022763"/>
    </source>
</evidence>
<evidence type="ECO:0000256" key="1">
    <source>
        <dbReference type="ARBA" id="ARBA00006082"/>
    </source>
</evidence>
<dbReference type="SUPFAM" id="SSF54211">
    <property type="entry name" value="Ribosomal protein S5 domain 2-like"/>
    <property type="match status" value="1"/>
</dbReference>
<dbReference type="InterPro" id="IPR014721">
    <property type="entry name" value="Ribsml_uS5_D2-typ_fold_subgr"/>
</dbReference>
<dbReference type="SUPFAM" id="SSF118116">
    <property type="entry name" value="DNA mismatch repair protein MutL"/>
    <property type="match status" value="1"/>
</dbReference>
<dbReference type="InterPro" id="IPR038973">
    <property type="entry name" value="MutL/Mlh/Pms-like"/>
</dbReference>
<evidence type="ECO:0000313" key="7">
    <source>
        <dbReference type="EMBL" id="VEN57788.1"/>
    </source>
</evidence>
<dbReference type="InterPro" id="IPR036890">
    <property type="entry name" value="HATPase_C_sf"/>
</dbReference>
<dbReference type="CDD" id="cd03484">
    <property type="entry name" value="MutL_Trans_hPMS_2_like"/>
    <property type="match status" value="1"/>
</dbReference>
<evidence type="ECO:0008006" key="9">
    <source>
        <dbReference type="Google" id="ProtNLM"/>
    </source>
</evidence>
<accession>A0A653DCT2</accession>
<evidence type="ECO:0000256" key="3">
    <source>
        <dbReference type="SAM" id="MobiDB-lite"/>
    </source>
</evidence>
<dbReference type="InterPro" id="IPR014762">
    <property type="entry name" value="DNA_mismatch_repair_CS"/>
</dbReference>
<keyword evidence="4" id="KW-1133">Transmembrane helix</keyword>
<dbReference type="SUPFAM" id="SSF55874">
    <property type="entry name" value="ATPase domain of HSP90 chaperone/DNA topoisomerase II/histidine kinase"/>
    <property type="match status" value="1"/>
</dbReference>
<evidence type="ECO:0000259" key="6">
    <source>
        <dbReference type="SMART" id="SM01340"/>
    </source>
</evidence>
<dbReference type="Gene3D" id="3.30.565.10">
    <property type="entry name" value="Histidine kinase-like ATPase, C-terminal domain"/>
    <property type="match status" value="1"/>
</dbReference>
<dbReference type="FunFam" id="3.30.1540.20:FF:000019">
    <property type="entry name" value="PMS1 homolog 2, mismatch repair system component"/>
    <property type="match status" value="1"/>
</dbReference>
<dbReference type="EMBL" id="CAACVG010011304">
    <property type="protein sequence ID" value="VEN57788.1"/>
    <property type="molecule type" value="Genomic_DNA"/>
</dbReference>
<dbReference type="NCBIfam" id="TIGR00585">
    <property type="entry name" value="mutl"/>
    <property type="match status" value="1"/>
</dbReference>
<dbReference type="InterPro" id="IPR020568">
    <property type="entry name" value="Ribosomal_Su5_D2-typ_SF"/>
</dbReference>
<keyword evidence="4" id="KW-0472">Membrane</keyword>
<evidence type="ECO:0000259" key="5">
    <source>
        <dbReference type="SMART" id="SM00853"/>
    </source>
</evidence>
<dbReference type="Gene3D" id="3.30.1540.20">
    <property type="entry name" value="MutL, C-terminal domain, dimerisation subdomain"/>
    <property type="match status" value="1"/>
</dbReference>
<dbReference type="SMART" id="SM01340">
    <property type="entry name" value="DNA_mis_repair"/>
    <property type="match status" value="1"/>
</dbReference>
<sequence length="799" mass="90435">MLPPFIFAYTTYLFLAIVSVLLTRILLMMENDSLLEEPEHTAPPPSIKAINRDTIHRICSGQVVLSLAIAVKELIENAIDAGATIIDIFTKDYGAESIEVHDNGSGVLKENFEALTMKHHTSKIQDFEDLTSLGTLGFRGEALSSLCALSDLVVITRHSTAEIGTRIMYDRNGTVVDQKPVAREQGTTVTLEKLFSTLPVRRKEFMKNLKKEFNKMCQLINAYCLVCQHIKFTCINTTNHGSRNIVVMTEGTNSIKNAIVSVFGCKQISTLIDVETILPTETIANEFGLKITEGFDLPFSFEFMISSVTHGSGRSTTDRQFYYINSRPTEPTRLMRLVNELYKQHNSHQYPFVYLNIITKSLLVDVNVTPDKRQVFIENEKLVLATVKASLQQAFENFPSTYKMQNMDISNFTLSEVKEEMEESIGHVKKKGGSILDKFRNKSKSSSSNSSDERRHSSLDTFIKRNSSSFSNDSIQEDTSQSKKRKVCPVKNSGHSSDDESDNKLEELLQAACKLMKEKNRSTEDEAISVIDDKDVTITLDSEPIIPIKRKTVKLNISLDDIRKKIDASKLETDCESIKVRFRSRISPENNKLAEDELQRQIKKEDFSKMKIIGQFNRGFILTQLDSDLFIIDQHATDEKYNFEQLQLNTELNSQILVNPKPLELTAGNESLLIENVDVFKKNGFNFKIDESAPCTKKIFLTAIPMSRNFVIGKNDIDEMLFMLQQSNNTTVRPSSVRAMFAMRACKKSVTIGKSLSKSDMRRLVDHMGEIDQPWNCPHGRPTMRHLINLDLISAIDET</sequence>
<dbReference type="InterPro" id="IPR014790">
    <property type="entry name" value="MutL_C"/>
</dbReference>
<dbReference type="PANTHER" id="PTHR10073:SF52">
    <property type="entry name" value="MISMATCH REPAIR ENDONUCLEASE PMS2"/>
    <property type="match status" value="1"/>
</dbReference>
<dbReference type="Pfam" id="PF01119">
    <property type="entry name" value="DNA_mis_repair"/>
    <property type="match status" value="1"/>
</dbReference>
<dbReference type="Pfam" id="PF13589">
    <property type="entry name" value="HATPase_c_3"/>
    <property type="match status" value="1"/>
</dbReference>
<dbReference type="PROSITE" id="PS00058">
    <property type="entry name" value="DNA_MISMATCH_REPAIR_1"/>
    <property type="match status" value="1"/>
</dbReference>
<keyword evidence="8" id="KW-1185">Reference proteome</keyword>
<evidence type="ECO:0000313" key="8">
    <source>
        <dbReference type="Proteomes" id="UP000410492"/>
    </source>
</evidence>
<organism evidence="7 8">
    <name type="scientific">Callosobruchus maculatus</name>
    <name type="common">Southern cowpea weevil</name>
    <name type="synonym">Pulse bruchid</name>
    <dbReference type="NCBI Taxonomy" id="64391"/>
    <lineage>
        <taxon>Eukaryota</taxon>
        <taxon>Metazoa</taxon>
        <taxon>Ecdysozoa</taxon>
        <taxon>Arthropoda</taxon>
        <taxon>Hexapoda</taxon>
        <taxon>Insecta</taxon>
        <taxon>Pterygota</taxon>
        <taxon>Neoptera</taxon>
        <taxon>Endopterygota</taxon>
        <taxon>Coleoptera</taxon>
        <taxon>Polyphaga</taxon>
        <taxon>Cucujiformia</taxon>
        <taxon>Chrysomeloidea</taxon>
        <taxon>Chrysomelidae</taxon>
        <taxon>Bruchinae</taxon>
        <taxon>Bruchini</taxon>
        <taxon>Callosobruchus</taxon>
    </lineage>
</organism>
<dbReference type="GO" id="GO:0030983">
    <property type="term" value="F:mismatched DNA binding"/>
    <property type="evidence" value="ECO:0007669"/>
    <property type="project" value="InterPro"/>
</dbReference>
<dbReference type="OrthoDB" id="10254304at2759"/>
<dbReference type="InterPro" id="IPR013507">
    <property type="entry name" value="DNA_mismatch_S5_2-like"/>
</dbReference>
<dbReference type="Pfam" id="PF08676">
    <property type="entry name" value="MutL_C"/>
    <property type="match status" value="1"/>
</dbReference>
<dbReference type="SMART" id="SM00853">
    <property type="entry name" value="MutL_C"/>
    <property type="match status" value="1"/>
</dbReference>
<dbReference type="GO" id="GO:0006298">
    <property type="term" value="P:mismatch repair"/>
    <property type="evidence" value="ECO:0007669"/>
    <property type="project" value="InterPro"/>
</dbReference>
<dbReference type="FunFam" id="3.30.565.10:FF:000014">
    <property type="entry name" value="Mismatch repair endonuclease pms1, putative"/>
    <property type="match status" value="1"/>
</dbReference>
<reference evidence="7 8" key="1">
    <citation type="submission" date="2019-01" db="EMBL/GenBank/DDBJ databases">
        <authorList>
            <person name="Sayadi A."/>
        </authorList>
    </citation>
    <scope>NUCLEOTIDE SEQUENCE [LARGE SCALE GENOMIC DNA]</scope>
</reference>
<dbReference type="AlphaFoldDB" id="A0A653DCT2"/>
<dbReference type="GO" id="GO:0005524">
    <property type="term" value="F:ATP binding"/>
    <property type="evidence" value="ECO:0007669"/>
    <property type="project" value="InterPro"/>
</dbReference>
<dbReference type="CDD" id="cd16926">
    <property type="entry name" value="HATPase_MutL-MLH-PMS-like"/>
    <property type="match status" value="1"/>
</dbReference>
<proteinExistence type="inferred from homology"/>
<dbReference type="Gene3D" id="3.30.1370.100">
    <property type="entry name" value="MutL, C-terminal domain, regulatory subdomain"/>
    <property type="match status" value="1"/>
</dbReference>
<dbReference type="Gene3D" id="3.30.230.10">
    <property type="match status" value="1"/>
</dbReference>
<comment type="similarity">
    <text evidence="1">Belongs to the DNA mismatch repair MutL/HexB family.</text>
</comment>
<feature type="compositionally biased region" description="Polar residues" evidence="3">
    <location>
        <begin position="464"/>
        <end position="479"/>
    </location>
</feature>
<dbReference type="InterPro" id="IPR002099">
    <property type="entry name" value="MutL/Mlh/PMS"/>
</dbReference>
<feature type="transmembrane region" description="Helical" evidence="4">
    <location>
        <begin position="6"/>
        <end position="27"/>
    </location>
</feature>
<dbReference type="InterPro" id="IPR042120">
    <property type="entry name" value="MutL_C_dimsub"/>
</dbReference>
<dbReference type="GO" id="GO:0140664">
    <property type="term" value="F:ATP-dependent DNA damage sensor activity"/>
    <property type="evidence" value="ECO:0007669"/>
    <property type="project" value="InterPro"/>
</dbReference>
<feature type="region of interest" description="Disordered" evidence="3">
    <location>
        <begin position="436"/>
        <end position="504"/>
    </location>
</feature>
<dbReference type="FunFam" id="3.30.1370.100:FF:000001">
    <property type="entry name" value="Mismatch repair endonuclease pms1, putative"/>
    <property type="match status" value="1"/>
</dbReference>
<keyword evidence="2" id="KW-0227">DNA damage</keyword>
<dbReference type="PANTHER" id="PTHR10073">
    <property type="entry name" value="DNA MISMATCH REPAIR PROTEIN MLH, PMS, MUTL"/>
    <property type="match status" value="1"/>
</dbReference>
<feature type="domain" description="DNA mismatch repair protein S5" evidence="6">
    <location>
        <begin position="259"/>
        <end position="396"/>
    </location>
</feature>
<evidence type="ECO:0000256" key="4">
    <source>
        <dbReference type="SAM" id="Phobius"/>
    </source>
</evidence>
<name>A0A653DCT2_CALMS</name>
<protein>
    <recommendedName>
        <fullName evidence="9">MutL C-terminal dimerisation domain-containing protein</fullName>
    </recommendedName>
</protein>
<dbReference type="Proteomes" id="UP000410492">
    <property type="component" value="Unassembled WGS sequence"/>
</dbReference>
<dbReference type="GO" id="GO:0016887">
    <property type="term" value="F:ATP hydrolysis activity"/>
    <property type="evidence" value="ECO:0007669"/>
    <property type="project" value="InterPro"/>
</dbReference>
<gene>
    <name evidence="7" type="ORF">CALMAC_LOCUS16328</name>
</gene>
<feature type="domain" description="MutL C-terminal dimerisation" evidence="5">
    <location>
        <begin position="612"/>
        <end position="756"/>
    </location>
</feature>